<accession>A0A371GJS6</accession>
<dbReference type="AlphaFoldDB" id="A0A371GJS6"/>
<feature type="region of interest" description="Disordered" evidence="1">
    <location>
        <begin position="102"/>
        <end position="126"/>
    </location>
</feature>
<feature type="compositionally biased region" description="Polar residues" evidence="1">
    <location>
        <begin position="102"/>
        <end position="120"/>
    </location>
</feature>
<sequence length="221" mass="23986">MVLGLFWCVTHKGKVTFLSKPFLHNKETSNRTYRGSTKGSLRGALKVTFSIFAYEKVIKSQTIVHPLSLGKEGFSLGKHTLSRGVSPLLGLFIRMSRKSRSNQTLSESDSQLANTSSAQLADSEPQEKDLLQTLRPTLGAAEIGPVPGTKSIENSISLSGGNLDISSENTSGKPHTTGRLLTIALLSELKEASNMYTWASSLKDTLTWLAFKKSLLSLTEG</sequence>
<evidence type="ECO:0000256" key="1">
    <source>
        <dbReference type="SAM" id="MobiDB-lite"/>
    </source>
</evidence>
<name>A0A371GJS6_MUCPR</name>
<keyword evidence="3" id="KW-1185">Reference proteome</keyword>
<protein>
    <submittedName>
        <fullName evidence="2">Uncharacterized protein</fullName>
    </submittedName>
</protein>
<dbReference type="EMBL" id="QJKJ01005281">
    <property type="protein sequence ID" value="RDX90808.1"/>
    <property type="molecule type" value="Genomic_DNA"/>
</dbReference>
<gene>
    <name evidence="2" type="ORF">CR513_27290</name>
</gene>
<evidence type="ECO:0000313" key="3">
    <source>
        <dbReference type="Proteomes" id="UP000257109"/>
    </source>
</evidence>
<proteinExistence type="predicted"/>
<dbReference type="Proteomes" id="UP000257109">
    <property type="component" value="Unassembled WGS sequence"/>
</dbReference>
<evidence type="ECO:0000313" key="2">
    <source>
        <dbReference type="EMBL" id="RDX90808.1"/>
    </source>
</evidence>
<organism evidence="2 3">
    <name type="scientific">Mucuna pruriens</name>
    <name type="common">Velvet bean</name>
    <name type="synonym">Dolichos pruriens</name>
    <dbReference type="NCBI Taxonomy" id="157652"/>
    <lineage>
        <taxon>Eukaryota</taxon>
        <taxon>Viridiplantae</taxon>
        <taxon>Streptophyta</taxon>
        <taxon>Embryophyta</taxon>
        <taxon>Tracheophyta</taxon>
        <taxon>Spermatophyta</taxon>
        <taxon>Magnoliopsida</taxon>
        <taxon>eudicotyledons</taxon>
        <taxon>Gunneridae</taxon>
        <taxon>Pentapetalae</taxon>
        <taxon>rosids</taxon>
        <taxon>fabids</taxon>
        <taxon>Fabales</taxon>
        <taxon>Fabaceae</taxon>
        <taxon>Papilionoideae</taxon>
        <taxon>50 kb inversion clade</taxon>
        <taxon>NPAAA clade</taxon>
        <taxon>indigoferoid/millettioid clade</taxon>
        <taxon>Phaseoleae</taxon>
        <taxon>Mucuna</taxon>
    </lineage>
</organism>
<feature type="non-terminal residue" evidence="2">
    <location>
        <position position="1"/>
    </location>
</feature>
<comment type="caution">
    <text evidence="2">The sequence shown here is derived from an EMBL/GenBank/DDBJ whole genome shotgun (WGS) entry which is preliminary data.</text>
</comment>
<reference evidence="2" key="1">
    <citation type="submission" date="2018-05" db="EMBL/GenBank/DDBJ databases">
        <title>Draft genome of Mucuna pruriens seed.</title>
        <authorList>
            <person name="Nnadi N.E."/>
            <person name="Vos R."/>
            <person name="Hasami M.H."/>
            <person name="Devisetty U.K."/>
            <person name="Aguiy J.C."/>
        </authorList>
    </citation>
    <scope>NUCLEOTIDE SEQUENCE [LARGE SCALE GENOMIC DNA]</scope>
    <source>
        <strain evidence="2">JCA_2017</strain>
    </source>
</reference>